<evidence type="ECO:0000256" key="1">
    <source>
        <dbReference type="ARBA" id="ARBA00022741"/>
    </source>
</evidence>
<evidence type="ECO:0000256" key="7">
    <source>
        <dbReference type="RuleBase" id="RU000492"/>
    </source>
</evidence>
<accession>A0ABU1DFS4</accession>
<dbReference type="PROSITE" id="PS51192">
    <property type="entry name" value="HELICASE_ATP_BIND_1"/>
    <property type="match status" value="1"/>
</dbReference>
<dbReference type="InterPro" id="IPR011545">
    <property type="entry name" value="DEAD/DEAH_box_helicase_dom"/>
</dbReference>
<evidence type="ECO:0000256" key="4">
    <source>
        <dbReference type="ARBA" id="ARBA00022840"/>
    </source>
</evidence>
<feature type="domain" description="Helicase C-terminal" evidence="10">
    <location>
        <begin position="216"/>
        <end position="383"/>
    </location>
</feature>
<dbReference type="PROSITE" id="PS51195">
    <property type="entry name" value="Q_MOTIF"/>
    <property type="match status" value="1"/>
</dbReference>
<dbReference type="PANTHER" id="PTHR47959:SF13">
    <property type="entry name" value="ATP-DEPENDENT RNA HELICASE RHLE"/>
    <property type="match status" value="1"/>
</dbReference>
<evidence type="ECO:0000256" key="5">
    <source>
        <dbReference type="ARBA" id="ARBA00038437"/>
    </source>
</evidence>
<evidence type="ECO:0000259" key="10">
    <source>
        <dbReference type="PROSITE" id="PS51194"/>
    </source>
</evidence>
<dbReference type="PROSITE" id="PS00039">
    <property type="entry name" value="DEAD_ATP_HELICASE"/>
    <property type="match status" value="1"/>
</dbReference>
<organism evidence="12 13">
    <name type="scientific">Chelatococcus sambhunathii</name>
    <dbReference type="NCBI Taxonomy" id="363953"/>
    <lineage>
        <taxon>Bacteria</taxon>
        <taxon>Pseudomonadati</taxon>
        <taxon>Pseudomonadota</taxon>
        <taxon>Alphaproteobacteria</taxon>
        <taxon>Hyphomicrobiales</taxon>
        <taxon>Chelatococcaceae</taxon>
        <taxon>Chelatococcus</taxon>
    </lineage>
</organism>
<dbReference type="RefSeq" id="WP_309391336.1">
    <property type="nucleotide sequence ID" value="NZ_JADBEO010000018.1"/>
</dbReference>
<evidence type="ECO:0000259" key="9">
    <source>
        <dbReference type="PROSITE" id="PS51192"/>
    </source>
</evidence>
<dbReference type="PROSITE" id="PS51194">
    <property type="entry name" value="HELICASE_CTER"/>
    <property type="match status" value="1"/>
</dbReference>
<keyword evidence="2 7" id="KW-0378">Hydrolase</keyword>
<keyword evidence="1 7" id="KW-0547">Nucleotide-binding</keyword>
<feature type="compositionally biased region" description="Basic and acidic residues" evidence="8">
    <location>
        <begin position="446"/>
        <end position="463"/>
    </location>
</feature>
<keyword evidence="13" id="KW-1185">Reference proteome</keyword>
<evidence type="ECO:0000313" key="13">
    <source>
        <dbReference type="Proteomes" id="UP001181622"/>
    </source>
</evidence>
<dbReference type="InterPro" id="IPR014014">
    <property type="entry name" value="RNA_helicase_DEAD_Q_motif"/>
</dbReference>
<keyword evidence="3 7" id="KW-0347">Helicase</keyword>
<dbReference type="InterPro" id="IPR044742">
    <property type="entry name" value="DEAD/DEAH_RhlB"/>
</dbReference>
<comment type="similarity">
    <text evidence="5 7">Belongs to the DEAD box helicase family.</text>
</comment>
<dbReference type="PANTHER" id="PTHR47959">
    <property type="entry name" value="ATP-DEPENDENT RNA HELICASE RHLE-RELATED"/>
    <property type="match status" value="1"/>
</dbReference>
<name>A0ABU1DFS4_9HYPH</name>
<evidence type="ECO:0000313" key="12">
    <source>
        <dbReference type="EMBL" id="MDR4306952.1"/>
    </source>
</evidence>
<evidence type="ECO:0000256" key="3">
    <source>
        <dbReference type="ARBA" id="ARBA00022806"/>
    </source>
</evidence>
<sequence>MSFSELGLSPKVLAAVEASGYTTPTPIQAAAIPHVLARRDVLGIAQTGTGKTASFTLPMLTRLESGRARARMPRTLILEPTRELAAQVEESFQKYGQNHKLSMALLIGGVSFGDQDAKLSRGVDVLIATPGRLLDHSERGKLLLTGIEILVIDEADRMLDMGFIPDIERICKLIPGSRQTLFFSATMPPEIQRLTDQFLRDPERIEVARPATTAATVTQRLVACSSEPSDKRDALRRAIRESENFKNAIVFCNRKRDVGVVYNSLKKHGFKVAALHGDLDQRSRMAALDSFKTGEVSLLVASDVAARGLDIPDVSHVINYDVPIHAEDYVHRIGRTGRAGRSGVALTLVTPADGKHLSAIQKMTGDAIEWRGDTIDPEELAADGRRGSGGRARRGGDEPRGKKGGGRRDRTGSPRDEAGARGPQPAETVPVRSKTAESVPAPAKPAEPRGRSRPEAAEPDERVVGLGDHVPAFLLRPVRVKA</sequence>
<dbReference type="InterPro" id="IPR001650">
    <property type="entry name" value="Helicase_C-like"/>
</dbReference>
<proteinExistence type="inferred from homology"/>
<keyword evidence="4 7" id="KW-0067">ATP-binding</keyword>
<dbReference type="InterPro" id="IPR027417">
    <property type="entry name" value="P-loop_NTPase"/>
</dbReference>
<evidence type="ECO:0000256" key="2">
    <source>
        <dbReference type="ARBA" id="ARBA00022801"/>
    </source>
</evidence>
<feature type="domain" description="Helicase ATP-binding" evidence="9">
    <location>
        <begin position="32"/>
        <end position="205"/>
    </location>
</feature>
<dbReference type="InterPro" id="IPR014001">
    <property type="entry name" value="Helicase_ATP-bd"/>
</dbReference>
<dbReference type="CDD" id="cd18787">
    <property type="entry name" value="SF2_C_DEAD"/>
    <property type="match status" value="1"/>
</dbReference>
<dbReference type="SMART" id="SM00490">
    <property type="entry name" value="HELICc"/>
    <property type="match status" value="1"/>
</dbReference>
<evidence type="ECO:0000256" key="8">
    <source>
        <dbReference type="SAM" id="MobiDB-lite"/>
    </source>
</evidence>
<dbReference type="InterPro" id="IPR050079">
    <property type="entry name" value="DEAD_box_RNA_helicase"/>
</dbReference>
<dbReference type="InterPro" id="IPR000629">
    <property type="entry name" value="RNA-helicase_DEAD-box_CS"/>
</dbReference>
<dbReference type="Gene3D" id="3.40.50.300">
    <property type="entry name" value="P-loop containing nucleotide triphosphate hydrolases"/>
    <property type="match status" value="2"/>
</dbReference>
<evidence type="ECO:0000256" key="6">
    <source>
        <dbReference type="PROSITE-ProRule" id="PRU00552"/>
    </source>
</evidence>
<dbReference type="SMART" id="SM00487">
    <property type="entry name" value="DEXDc"/>
    <property type="match status" value="1"/>
</dbReference>
<feature type="region of interest" description="Disordered" evidence="8">
    <location>
        <begin position="370"/>
        <end position="471"/>
    </location>
</feature>
<dbReference type="CDD" id="cd00268">
    <property type="entry name" value="DEADc"/>
    <property type="match status" value="1"/>
</dbReference>
<comment type="caution">
    <text evidence="12">The sequence shown here is derived from an EMBL/GenBank/DDBJ whole genome shotgun (WGS) entry which is preliminary data.</text>
</comment>
<dbReference type="SUPFAM" id="SSF52540">
    <property type="entry name" value="P-loop containing nucleoside triphosphate hydrolases"/>
    <property type="match status" value="2"/>
</dbReference>
<evidence type="ECO:0000259" key="11">
    <source>
        <dbReference type="PROSITE" id="PS51195"/>
    </source>
</evidence>
<dbReference type="Proteomes" id="UP001181622">
    <property type="component" value="Unassembled WGS sequence"/>
</dbReference>
<feature type="short sequence motif" description="Q motif" evidence="6">
    <location>
        <begin position="1"/>
        <end position="29"/>
    </location>
</feature>
<dbReference type="Pfam" id="PF00271">
    <property type="entry name" value="Helicase_C"/>
    <property type="match status" value="1"/>
</dbReference>
<reference evidence="12" key="1">
    <citation type="submission" date="2020-10" db="EMBL/GenBank/DDBJ databases">
        <authorList>
            <person name="Abbas A."/>
            <person name="Razzaq R."/>
            <person name="Waqas M."/>
            <person name="Abbas N."/>
            <person name="Nielsen T.K."/>
            <person name="Hansen L.H."/>
            <person name="Hussain S."/>
            <person name="Shahid M."/>
        </authorList>
    </citation>
    <scope>NUCLEOTIDE SEQUENCE</scope>
    <source>
        <strain evidence="12">S14</strain>
    </source>
</reference>
<dbReference type="Pfam" id="PF00270">
    <property type="entry name" value="DEAD"/>
    <property type="match status" value="1"/>
</dbReference>
<protein>
    <submittedName>
        <fullName evidence="12">DEAD/DEAH box helicase</fullName>
    </submittedName>
</protein>
<dbReference type="EMBL" id="JADBEO010000018">
    <property type="protein sequence ID" value="MDR4306952.1"/>
    <property type="molecule type" value="Genomic_DNA"/>
</dbReference>
<feature type="compositionally biased region" description="Basic and acidic residues" evidence="8">
    <location>
        <begin position="394"/>
        <end position="419"/>
    </location>
</feature>
<gene>
    <name evidence="12" type="ORF">IHQ68_10010</name>
</gene>
<feature type="domain" description="DEAD-box RNA helicase Q" evidence="11">
    <location>
        <begin position="1"/>
        <end position="29"/>
    </location>
</feature>
<dbReference type="GO" id="GO:0004386">
    <property type="term" value="F:helicase activity"/>
    <property type="evidence" value="ECO:0007669"/>
    <property type="project" value="UniProtKB-KW"/>
</dbReference>